<dbReference type="Pfam" id="PF13976">
    <property type="entry name" value="gag_pre-integrs"/>
    <property type="match status" value="1"/>
</dbReference>
<dbReference type="PANTHER" id="PTHR11439:SF509">
    <property type="entry name" value="RNA-DIRECTED DNA POLYMERASE"/>
    <property type="match status" value="1"/>
</dbReference>
<feature type="domain" description="Reverse transcriptase Ty1/copia-type" evidence="3">
    <location>
        <begin position="811"/>
        <end position="956"/>
    </location>
</feature>
<accession>A0A6L2NEL9</accession>
<dbReference type="Pfam" id="PF22936">
    <property type="entry name" value="Pol_BBD"/>
    <property type="match status" value="1"/>
</dbReference>
<evidence type="ECO:0000259" key="3">
    <source>
        <dbReference type="Pfam" id="PF07727"/>
    </source>
</evidence>
<feature type="domain" description="Retrovirus-related Pol polyprotein from transposon TNT 1-94-like beta-barrel" evidence="5">
    <location>
        <begin position="326"/>
        <end position="399"/>
    </location>
</feature>
<keyword evidence="2" id="KW-0812">Transmembrane</keyword>
<name>A0A6L2NEL9_TANCI</name>
<sequence>MELETTQTNTTAKLPVLKNSFKPVAQTTTNDASNSTTLIPGPVTTKEKAQKKNDVKARKTRFGGNEAIKKTQKTLLKLQKIVIWRNKPDLDTMSIDDLYNNFKIAEQEVKRTASSKSSSQTWLLCHLLVLTVLMKFILFMELVLLALNLVLLALKSQLVYEDLEQIHEDDLEKMDLKWQLALLSMRAKRGPRNQDSRNGYQDSSKRTVNMGETPPKAVVAIDGVGFDSSYMSKNEVPINMFLMAFSDSELDLSNSSLEEFKQHEFESYGPKSYEKKSKNTSKDISNELKESPDAPLVKDRVSENKDCLVDYPVVGHPQKVQEDQGYVDSGCSRHMTGNMSDLSDFKEFYRGYVTFGGGVNGGRITGKGTLKTSKLDFKDVYFVKELNFNLISVSQMCDKKNSVLFTYTGCFVLSPNFKLTDESQVLLEVPRRNNMYSIDIKNIVPKESLTCLVAKAILDESKLWHRRLGHINFKNINKLVKDKLVRGLPLKRFENDQTYVACLKEKQHKVSCKSKNRALVVKPHNKTPYELFRGRTVALSFMRPFSKAFRVYNIRTRRVEENLHIEFLENKPIVAGAGPKCVFDIDMLTQSMNYVPVIAGTNSNDFAGIKDSIGAGQSNMKTGSTQDYIYMPLWKDGSPLFDSSPKIFDDAGSPSFGDAGKKHDEALDKESGALNELNYAFENLNTKYPDDPKMLSLETIATNNDSEEEANFTNVESLIHVSLPPTTKTHKNHPLKQVIGSLNTPVQTRSKLKPTNKQKFISVVYEGKTHKDLNTCLFAYFLSQIRVARALFDPAWVKAMQEELLQFKLQKVWILVDLPKGKKAIGTKSVFENKKDEKGMVIKNKARLVAQGYTQEEGIDYDKVFAPVARIKAIRLFLAYASFMGFMVYQMDVKSVFLYGKIEEEVYTCQPSGFEDPEHPDKVYKVVKALYGLHQALRAWYETLANYQLGNGFHKGKIDQTELCTEFKRLRKDKFQMSSMRELTLFLGLQVKQKEDRIFISHDKYVVKGLRKFSFLNVKSANTPVDMEKTLVKGSCGDDVDVHLYRSMIRSLMYLTASRPDIMYAVCVCARFQVTPKVSYVHVVKRIFRYLKGHSKLGLWYLKDSLFKLVSYTNNDYAGASLDRKSTTGGCQFLRSRLISWQCKKQTMVATSTTEAEYVAAASCCGQVVKQSSMVGFGKMIQYKLTIGINLLLLVSVTAASTKLMLLCKLTTAIDVNVVEEDGVKFLMFSRFVQVLLDSQVEGMLKHKEIYVTPSHTKKIFANMKRQGKDFSGKVTPLFETMMVQPQEDMGEDSEIPTDSHHTPTVTQPSTSPQPQQKQLSKKYKTKITEVPQLSDSTHYVADEHVTTTPLSGEDRLKLTELMEICTQLQSRVLSLETTKVDQALKIGSLKIWMKKLKKKASKQTHKLKRLYKIGVALVDETKGRNDQDMFDTSIFDDEEVVAEKEVSTAAGVKVSTASITTQISMDEITSAKALIDIKTSKPKANEKVVEDSEKAVKGSKKAKEGSSKRAANKLEQEDAKRQRIDEENESAELKRCLEITPEDDDDDVIIEATPLSSKSPTIVDYKIYKEGRKSFFKIIKADDNIWKYQQGTTKVLNWKLFDSYGVYCVTIKNMVYYLLVKKMYPFTRNILNQMWNDVRLQVEYEVDMAYDLLRLIKRQISEGYELGQEFWGITTLADKAILLGADNRPPMLEKDMYDSWKIKMKQYMLNGQHGRMILESVENGPLLWPTVKENGVTRPKKYSKLSATEANQADCDVKATNIILQRLPPEVYALVSNHKVAKELWERIQMLMQGTSLTKQERECKLYDEFDKFAYKKGESLRDFYLRFSLFLNDMNIYNMKLEQFK</sequence>
<dbReference type="InterPro" id="IPR054722">
    <property type="entry name" value="PolX-like_BBD"/>
</dbReference>
<dbReference type="EMBL" id="BKCJ010008793">
    <property type="protein sequence ID" value="GEU83989.1"/>
    <property type="molecule type" value="Genomic_DNA"/>
</dbReference>
<feature type="region of interest" description="Disordered" evidence="1">
    <location>
        <begin position="1288"/>
        <end position="1324"/>
    </location>
</feature>
<evidence type="ECO:0000256" key="1">
    <source>
        <dbReference type="SAM" id="MobiDB-lite"/>
    </source>
</evidence>
<dbReference type="InterPro" id="IPR025724">
    <property type="entry name" value="GAG-pre-integrase_dom"/>
</dbReference>
<dbReference type="Pfam" id="PF07727">
    <property type="entry name" value="RVT_2"/>
    <property type="match status" value="1"/>
</dbReference>
<proteinExistence type="predicted"/>
<evidence type="ECO:0000259" key="4">
    <source>
        <dbReference type="Pfam" id="PF13976"/>
    </source>
</evidence>
<keyword evidence="2" id="KW-0472">Membrane</keyword>
<keyword evidence="2" id="KW-1133">Transmembrane helix</keyword>
<dbReference type="PANTHER" id="PTHR11439">
    <property type="entry name" value="GAG-POL-RELATED RETROTRANSPOSON"/>
    <property type="match status" value="1"/>
</dbReference>
<protein>
    <submittedName>
        <fullName evidence="6">Putative ribonuclease H-like domain-containing protein</fullName>
    </submittedName>
</protein>
<evidence type="ECO:0000313" key="6">
    <source>
        <dbReference type="EMBL" id="GEU83989.1"/>
    </source>
</evidence>
<dbReference type="InterPro" id="IPR013103">
    <property type="entry name" value="RVT_2"/>
</dbReference>
<feature type="region of interest" description="Disordered" evidence="1">
    <location>
        <begin position="189"/>
        <end position="211"/>
    </location>
</feature>
<organism evidence="6">
    <name type="scientific">Tanacetum cinerariifolium</name>
    <name type="common">Dalmatian daisy</name>
    <name type="synonym">Chrysanthemum cinerariifolium</name>
    <dbReference type="NCBI Taxonomy" id="118510"/>
    <lineage>
        <taxon>Eukaryota</taxon>
        <taxon>Viridiplantae</taxon>
        <taxon>Streptophyta</taxon>
        <taxon>Embryophyta</taxon>
        <taxon>Tracheophyta</taxon>
        <taxon>Spermatophyta</taxon>
        <taxon>Magnoliopsida</taxon>
        <taxon>eudicotyledons</taxon>
        <taxon>Gunneridae</taxon>
        <taxon>Pentapetalae</taxon>
        <taxon>asterids</taxon>
        <taxon>campanulids</taxon>
        <taxon>Asterales</taxon>
        <taxon>Asteraceae</taxon>
        <taxon>Asteroideae</taxon>
        <taxon>Anthemideae</taxon>
        <taxon>Anthemidinae</taxon>
        <taxon>Tanacetum</taxon>
    </lineage>
</organism>
<feature type="region of interest" description="Disordered" evidence="1">
    <location>
        <begin position="1487"/>
        <end position="1528"/>
    </location>
</feature>
<feature type="domain" description="GAG-pre-integrase" evidence="4">
    <location>
        <begin position="434"/>
        <end position="507"/>
    </location>
</feature>
<evidence type="ECO:0000259" key="5">
    <source>
        <dbReference type="Pfam" id="PF22936"/>
    </source>
</evidence>
<dbReference type="CDD" id="cd09272">
    <property type="entry name" value="RNase_HI_RT_Ty1"/>
    <property type="match status" value="1"/>
</dbReference>
<reference evidence="6" key="1">
    <citation type="journal article" date="2019" name="Sci. Rep.">
        <title>Draft genome of Tanacetum cinerariifolium, the natural source of mosquito coil.</title>
        <authorList>
            <person name="Yamashiro T."/>
            <person name="Shiraishi A."/>
            <person name="Satake H."/>
            <person name="Nakayama K."/>
        </authorList>
    </citation>
    <scope>NUCLEOTIDE SEQUENCE</scope>
</reference>
<feature type="region of interest" description="Disordered" evidence="1">
    <location>
        <begin position="268"/>
        <end position="296"/>
    </location>
</feature>
<evidence type="ECO:0000256" key="2">
    <source>
        <dbReference type="SAM" id="Phobius"/>
    </source>
</evidence>
<feature type="transmembrane region" description="Helical" evidence="2">
    <location>
        <begin position="121"/>
        <end position="154"/>
    </location>
</feature>
<gene>
    <name evidence="6" type="ORF">Tci_055967</name>
</gene>
<dbReference type="Pfam" id="PF14223">
    <property type="entry name" value="Retrotran_gag_2"/>
    <property type="match status" value="1"/>
</dbReference>
<comment type="caution">
    <text evidence="6">The sequence shown here is derived from an EMBL/GenBank/DDBJ whole genome shotgun (WGS) entry which is preliminary data.</text>
</comment>
<feature type="compositionally biased region" description="Low complexity" evidence="1">
    <location>
        <begin position="1303"/>
        <end position="1319"/>
    </location>
</feature>